<comment type="caution">
    <text evidence="2">The sequence shown here is derived from an EMBL/GenBank/DDBJ whole genome shotgun (WGS) entry which is preliminary data.</text>
</comment>
<dbReference type="InterPro" id="IPR050789">
    <property type="entry name" value="Diverse_Enzym_Activities"/>
</dbReference>
<dbReference type="Pfam" id="PF00144">
    <property type="entry name" value="Beta-lactamase"/>
    <property type="match status" value="1"/>
</dbReference>
<reference evidence="2 3" key="1">
    <citation type="submission" date="2021-05" db="EMBL/GenBank/DDBJ databases">
        <title>Roseococcus sp. XZZS9, whole genome shotgun sequencing project.</title>
        <authorList>
            <person name="Zhao G."/>
            <person name="Shen L."/>
        </authorList>
    </citation>
    <scope>NUCLEOTIDE SEQUENCE [LARGE SCALE GENOMIC DNA]</scope>
    <source>
        <strain evidence="2 3">XZZS9</strain>
    </source>
</reference>
<dbReference type="InterPro" id="IPR012338">
    <property type="entry name" value="Beta-lactam/transpept-like"/>
</dbReference>
<organism evidence="2 3">
    <name type="scientific">Roseococcus pinisoli</name>
    <dbReference type="NCBI Taxonomy" id="2835040"/>
    <lineage>
        <taxon>Bacteria</taxon>
        <taxon>Pseudomonadati</taxon>
        <taxon>Pseudomonadota</taxon>
        <taxon>Alphaproteobacteria</taxon>
        <taxon>Acetobacterales</taxon>
        <taxon>Roseomonadaceae</taxon>
        <taxon>Roseococcus</taxon>
    </lineage>
</organism>
<dbReference type="PANTHER" id="PTHR43283">
    <property type="entry name" value="BETA-LACTAMASE-RELATED"/>
    <property type="match status" value="1"/>
</dbReference>
<dbReference type="InterPro" id="IPR001466">
    <property type="entry name" value="Beta-lactam-related"/>
</dbReference>
<proteinExistence type="predicted"/>
<keyword evidence="2" id="KW-0378">Hydrolase</keyword>
<evidence type="ECO:0000313" key="2">
    <source>
        <dbReference type="EMBL" id="MBS7811735.1"/>
    </source>
</evidence>
<dbReference type="GO" id="GO:0016787">
    <property type="term" value="F:hydrolase activity"/>
    <property type="evidence" value="ECO:0007669"/>
    <property type="project" value="UniProtKB-KW"/>
</dbReference>
<dbReference type="PANTHER" id="PTHR43283:SF14">
    <property type="entry name" value="BLL8153 PROTEIN"/>
    <property type="match status" value="1"/>
</dbReference>
<dbReference type="EMBL" id="JAHCDA010000002">
    <property type="protein sequence ID" value="MBS7811735.1"/>
    <property type="molecule type" value="Genomic_DNA"/>
</dbReference>
<gene>
    <name evidence="2" type="ORF">KHU32_12370</name>
</gene>
<evidence type="ECO:0000313" key="3">
    <source>
        <dbReference type="Proteomes" id="UP000766336"/>
    </source>
</evidence>
<keyword evidence="3" id="KW-1185">Reference proteome</keyword>
<feature type="domain" description="Beta-lactamase-related" evidence="1">
    <location>
        <begin position="101"/>
        <end position="304"/>
    </location>
</feature>
<name>A0ABS5QDG3_9PROT</name>
<evidence type="ECO:0000259" key="1">
    <source>
        <dbReference type="Pfam" id="PF00144"/>
    </source>
</evidence>
<dbReference type="RefSeq" id="WP_213670390.1">
    <property type="nucleotide sequence ID" value="NZ_JAHCDA010000002.1"/>
</dbReference>
<dbReference type="SUPFAM" id="SSF56601">
    <property type="entry name" value="beta-lactamase/transpeptidase-like"/>
    <property type="match status" value="1"/>
</dbReference>
<accession>A0ABS5QDG3</accession>
<dbReference type="Proteomes" id="UP000766336">
    <property type="component" value="Unassembled WGS sequence"/>
</dbReference>
<sequence length="412" mass="44993">MSLRRSLLAGSILVGGAAATVVAANLGIGLQRYGPTYLRRTLTRRWIPDLRDPEYFPARPIRAADRAFLLPVDPDGPEHVEAAFASIAGRHGASGETLDGFLARTRSTSLLVLHRDRLIRESYANGASDTSLLTSMSMAKSVLSLLVVAAIADGYIPSLDVQAETLLPDIGGLRGTGITLRHLMHMVSGLRFENPRPLGWLSWEHIFDGERVSYLTPDIVSHLATARAGQTPGSHFSYDDRSAQLVGLAIERATGRTVSAWLEERLWRRIGTEAGATWVLDRKGGHERMESGINARARDWLRLGRLVLREGDWEGTAVLPRQLVREVTHAPQIIAGLADPISRQPEYAGRSYGLFWWGLVDEPQDCLAEGALGQVLYVARSHDAVLLRTGGGTRDVPSWATLLRDLAAALPA</sequence>
<dbReference type="Gene3D" id="3.40.710.10">
    <property type="entry name" value="DD-peptidase/beta-lactamase superfamily"/>
    <property type="match status" value="1"/>
</dbReference>
<protein>
    <submittedName>
        <fullName evidence="2">Serine hydrolase</fullName>
    </submittedName>
</protein>